<dbReference type="Proteomes" id="UP000319449">
    <property type="component" value="Unassembled WGS sequence"/>
</dbReference>
<name>A0A562VJR3_9BACT</name>
<proteinExistence type="inferred from homology"/>
<gene>
    <name evidence="8" type="ORF">JN12_02813</name>
</gene>
<dbReference type="AlphaFoldDB" id="A0A562VJR3"/>
<dbReference type="OrthoDB" id="9804559at2"/>
<dbReference type="InterPro" id="IPR037925">
    <property type="entry name" value="FlgE/F/G-like"/>
</dbReference>
<evidence type="ECO:0000259" key="5">
    <source>
        <dbReference type="Pfam" id="PF00460"/>
    </source>
</evidence>
<accession>A0A562VJR3</accession>
<dbReference type="EMBL" id="VLLN01000018">
    <property type="protein sequence ID" value="TWJ18052.1"/>
    <property type="molecule type" value="Genomic_DNA"/>
</dbReference>
<dbReference type="GO" id="GO:0071978">
    <property type="term" value="P:bacterial-type flagellum-dependent swarming motility"/>
    <property type="evidence" value="ECO:0007669"/>
    <property type="project" value="TreeGrafter"/>
</dbReference>
<evidence type="ECO:0000259" key="7">
    <source>
        <dbReference type="Pfam" id="PF22692"/>
    </source>
</evidence>
<dbReference type="Pfam" id="PF06429">
    <property type="entry name" value="Flg_bbr_C"/>
    <property type="match status" value="1"/>
</dbReference>
<evidence type="ECO:0000256" key="3">
    <source>
        <dbReference type="ARBA" id="ARBA00023143"/>
    </source>
</evidence>
<keyword evidence="8" id="KW-0282">Flagellum</keyword>
<dbReference type="InterPro" id="IPR053967">
    <property type="entry name" value="LlgE_F_G-like_D1"/>
</dbReference>
<comment type="caution">
    <text evidence="8">The sequence shown here is derived from an EMBL/GenBank/DDBJ whole genome shotgun (WGS) entry which is preliminary data.</text>
</comment>
<dbReference type="NCBIfam" id="TIGR02490">
    <property type="entry name" value="flgF"/>
    <property type="match status" value="1"/>
</dbReference>
<evidence type="ECO:0000256" key="2">
    <source>
        <dbReference type="ARBA" id="ARBA00009677"/>
    </source>
</evidence>
<sequence length="241" mass="25620">MNSGLYTALSGNLAAMRRLDVISNNLANANTAGFKKDRVAFESLLALRAGEAPEKAGLVQADNIYFTDYSAGPVKQTGNTLDLAIDGDGFFAVNTPQGRAYTRQGNFQRNAAGRLVTNDGYEVVGSGGPVTINGSRVEVSARGEVMVDGEQVATLEVVDFPKPYALQKAGSALFVPADPQAAPQPVRTASVRQGHLEDSNVSVVQEMVQMIEANRYFEACQRVVKSYDDAAGKAANDIGRV</sequence>
<dbReference type="InterPro" id="IPR001444">
    <property type="entry name" value="Flag_bb_rod_N"/>
</dbReference>
<reference evidence="8 9" key="1">
    <citation type="submission" date="2019-07" db="EMBL/GenBank/DDBJ databases">
        <title>Genomic Encyclopedia of Archaeal and Bacterial Type Strains, Phase II (KMG-II): from individual species to whole genera.</title>
        <authorList>
            <person name="Goeker M."/>
        </authorList>
    </citation>
    <scope>NUCLEOTIDE SEQUENCE [LARGE SCALE GENOMIC DNA]</scope>
    <source>
        <strain evidence="8 9">ATCC BAA-1139</strain>
    </source>
</reference>
<dbReference type="NCBIfam" id="TIGR03506">
    <property type="entry name" value="FlgEFG_subfam"/>
    <property type="match status" value="2"/>
</dbReference>
<comment type="subcellular location">
    <subcellularLocation>
        <location evidence="1 4">Bacterial flagellum basal body</location>
    </subcellularLocation>
</comment>
<dbReference type="RefSeq" id="WP_145023831.1">
    <property type="nucleotide sequence ID" value="NZ_VLLN01000018.1"/>
</dbReference>
<dbReference type="Pfam" id="PF22692">
    <property type="entry name" value="LlgE_F_G_D1"/>
    <property type="match status" value="1"/>
</dbReference>
<keyword evidence="9" id="KW-1185">Reference proteome</keyword>
<evidence type="ECO:0000256" key="4">
    <source>
        <dbReference type="RuleBase" id="RU362116"/>
    </source>
</evidence>
<dbReference type="InterPro" id="IPR019776">
    <property type="entry name" value="Flagellar_basal_body_rod_CS"/>
</dbReference>
<dbReference type="PANTHER" id="PTHR30435:SF19">
    <property type="entry name" value="FLAGELLAR BASAL-BODY ROD PROTEIN FLGG"/>
    <property type="match status" value="1"/>
</dbReference>
<dbReference type="GO" id="GO:0030694">
    <property type="term" value="C:bacterial-type flagellum basal body, rod"/>
    <property type="evidence" value="ECO:0007669"/>
    <property type="project" value="InterPro"/>
</dbReference>
<dbReference type="SUPFAM" id="SSF117143">
    <property type="entry name" value="Flagellar hook protein flgE"/>
    <property type="match status" value="1"/>
</dbReference>
<dbReference type="PROSITE" id="PS00588">
    <property type="entry name" value="FLAGELLA_BB_ROD"/>
    <property type="match status" value="1"/>
</dbReference>
<feature type="domain" description="Flagellar basal-body/hook protein C-terminal" evidence="6">
    <location>
        <begin position="192"/>
        <end position="236"/>
    </location>
</feature>
<dbReference type="PANTHER" id="PTHR30435">
    <property type="entry name" value="FLAGELLAR PROTEIN"/>
    <property type="match status" value="1"/>
</dbReference>
<comment type="similarity">
    <text evidence="2 4">Belongs to the flagella basal body rod proteins family.</text>
</comment>
<keyword evidence="3 4" id="KW-0975">Bacterial flagellum</keyword>
<dbReference type="InterPro" id="IPR010930">
    <property type="entry name" value="Flg_bb/hook_C_dom"/>
</dbReference>
<dbReference type="Pfam" id="PF00460">
    <property type="entry name" value="Flg_bb_rod"/>
    <property type="match status" value="1"/>
</dbReference>
<dbReference type="InterPro" id="IPR020013">
    <property type="entry name" value="Flagellar_FlgE/F/G"/>
</dbReference>
<feature type="domain" description="Flagellar hook protein FlgE/F/G-like D1" evidence="7">
    <location>
        <begin position="84"/>
        <end position="147"/>
    </location>
</feature>
<dbReference type="InterPro" id="IPR012836">
    <property type="entry name" value="FlgF"/>
</dbReference>
<evidence type="ECO:0000313" key="9">
    <source>
        <dbReference type="Proteomes" id="UP000319449"/>
    </source>
</evidence>
<organism evidence="8 9">
    <name type="scientific">Geobacter argillaceus</name>
    <dbReference type="NCBI Taxonomy" id="345631"/>
    <lineage>
        <taxon>Bacteria</taxon>
        <taxon>Pseudomonadati</taxon>
        <taxon>Thermodesulfobacteriota</taxon>
        <taxon>Desulfuromonadia</taxon>
        <taxon>Geobacterales</taxon>
        <taxon>Geobacteraceae</taxon>
        <taxon>Geobacter</taxon>
    </lineage>
</organism>
<keyword evidence="8" id="KW-0969">Cilium</keyword>
<protein>
    <submittedName>
        <fullName evidence="8">Flagellar basal-body rod protein FlgG</fullName>
    </submittedName>
</protein>
<evidence type="ECO:0000256" key="1">
    <source>
        <dbReference type="ARBA" id="ARBA00004117"/>
    </source>
</evidence>
<evidence type="ECO:0000313" key="8">
    <source>
        <dbReference type="EMBL" id="TWJ18052.1"/>
    </source>
</evidence>
<feature type="domain" description="Flagellar basal body rod protein N-terminal" evidence="5">
    <location>
        <begin position="5"/>
        <end position="35"/>
    </location>
</feature>
<keyword evidence="8" id="KW-0966">Cell projection</keyword>
<evidence type="ECO:0000259" key="6">
    <source>
        <dbReference type="Pfam" id="PF06429"/>
    </source>
</evidence>